<keyword evidence="12" id="KW-0325">Glycoprotein</keyword>
<dbReference type="GeneID" id="101513799"/>
<feature type="signal peptide" evidence="18">
    <location>
        <begin position="1"/>
        <end position="24"/>
    </location>
</feature>
<keyword evidence="14" id="KW-0326">Glycosidase</keyword>
<dbReference type="GO" id="GO:0005886">
    <property type="term" value="C:plasma membrane"/>
    <property type="evidence" value="ECO:0007669"/>
    <property type="project" value="UniProtKB-SubCell"/>
</dbReference>
<evidence type="ECO:0000259" key="19">
    <source>
        <dbReference type="SMART" id="SM00768"/>
    </source>
</evidence>
<dbReference type="GO" id="GO:0006952">
    <property type="term" value="P:defense response"/>
    <property type="evidence" value="ECO:0007669"/>
    <property type="project" value="UniProtKB-KW"/>
</dbReference>
<dbReference type="SMART" id="SM00768">
    <property type="entry name" value="X8"/>
    <property type="match status" value="1"/>
</dbReference>
<comment type="similarity">
    <text evidence="3 17">Belongs to the glycosyl hydrolase 17 family.</text>
</comment>
<dbReference type="AlphaFoldDB" id="A0A1S2Y6V6"/>
<dbReference type="InterPro" id="IPR017853">
    <property type="entry name" value="GH"/>
</dbReference>
<dbReference type="KEGG" id="cam:101513799"/>
<proteinExistence type="inferred from homology"/>
<evidence type="ECO:0000256" key="12">
    <source>
        <dbReference type="ARBA" id="ARBA00023180"/>
    </source>
</evidence>
<evidence type="ECO:0000256" key="4">
    <source>
        <dbReference type="ARBA" id="ARBA00012780"/>
    </source>
</evidence>
<dbReference type="PANTHER" id="PTHR32227">
    <property type="entry name" value="GLUCAN ENDO-1,3-BETA-GLUCOSIDASE BG1-RELATED-RELATED"/>
    <property type="match status" value="1"/>
</dbReference>
<dbReference type="Pfam" id="PF07983">
    <property type="entry name" value="X8"/>
    <property type="match status" value="1"/>
</dbReference>
<dbReference type="InterPro" id="IPR000490">
    <property type="entry name" value="Glyco_hydro_17"/>
</dbReference>
<reference evidence="21" key="2">
    <citation type="submission" date="2025-08" db="UniProtKB">
        <authorList>
            <consortium name="RefSeq"/>
        </authorList>
    </citation>
    <scope>IDENTIFICATION</scope>
    <source>
        <tissue evidence="21">Etiolated seedlings</tissue>
    </source>
</reference>
<dbReference type="RefSeq" id="XP_004500308.1">
    <property type="nucleotide sequence ID" value="XM_004500251.3"/>
</dbReference>
<keyword evidence="20" id="KW-1185">Reference proteome</keyword>
<evidence type="ECO:0000256" key="13">
    <source>
        <dbReference type="ARBA" id="ARBA00023288"/>
    </source>
</evidence>
<keyword evidence="6" id="KW-0336">GPI-anchor</keyword>
<dbReference type="EC" id="3.2.1.39" evidence="4"/>
<evidence type="ECO:0000256" key="3">
    <source>
        <dbReference type="ARBA" id="ARBA00008773"/>
    </source>
</evidence>
<evidence type="ECO:0000256" key="16">
    <source>
        <dbReference type="ARBA" id="ARBA00033417"/>
    </source>
</evidence>
<protein>
    <recommendedName>
        <fullName evidence="4">glucan endo-1,3-beta-D-glucosidase</fullName>
        <ecNumber evidence="4">3.2.1.39</ecNumber>
    </recommendedName>
    <alternativeName>
        <fullName evidence="15">(1-&gt;3)-beta-glucan endohydrolase</fullName>
    </alternativeName>
    <alternativeName>
        <fullName evidence="16">Beta-1,3-endoglucanase</fullName>
    </alternativeName>
</protein>
<keyword evidence="13" id="KW-0449">Lipoprotein</keyword>
<organism evidence="20 21">
    <name type="scientific">Cicer arietinum</name>
    <name type="common">Chickpea</name>
    <name type="synonym">Garbanzo</name>
    <dbReference type="NCBI Taxonomy" id="3827"/>
    <lineage>
        <taxon>Eukaryota</taxon>
        <taxon>Viridiplantae</taxon>
        <taxon>Streptophyta</taxon>
        <taxon>Embryophyta</taxon>
        <taxon>Tracheophyta</taxon>
        <taxon>Spermatophyta</taxon>
        <taxon>Magnoliopsida</taxon>
        <taxon>eudicotyledons</taxon>
        <taxon>Gunneridae</taxon>
        <taxon>Pentapetalae</taxon>
        <taxon>rosids</taxon>
        <taxon>fabids</taxon>
        <taxon>Fabales</taxon>
        <taxon>Fabaceae</taxon>
        <taxon>Papilionoideae</taxon>
        <taxon>50 kb inversion clade</taxon>
        <taxon>NPAAA clade</taxon>
        <taxon>Hologalegina</taxon>
        <taxon>IRL clade</taxon>
        <taxon>Cicereae</taxon>
        <taxon>Cicer</taxon>
    </lineage>
</organism>
<dbReference type="eggNOG" id="ENOG502QTM2">
    <property type="taxonomic scope" value="Eukaryota"/>
</dbReference>
<keyword evidence="9" id="KW-0611">Plant defense</keyword>
<dbReference type="STRING" id="3827.A0A1S2Y6V6"/>
<evidence type="ECO:0000256" key="5">
    <source>
        <dbReference type="ARBA" id="ARBA00022475"/>
    </source>
</evidence>
<keyword evidence="10" id="KW-0472">Membrane</keyword>
<dbReference type="Gene3D" id="3.20.20.80">
    <property type="entry name" value="Glycosidases"/>
    <property type="match status" value="1"/>
</dbReference>
<evidence type="ECO:0000256" key="7">
    <source>
        <dbReference type="ARBA" id="ARBA00022729"/>
    </source>
</evidence>
<evidence type="ECO:0000256" key="15">
    <source>
        <dbReference type="ARBA" id="ARBA00033335"/>
    </source>
</evidence>
<evidence type="ECO:0000313" key="21">
    <source>
        <dbReference type="RefSeq" id="XP_004500308.1"/>
    </source>
</evidence>
<sequence>MSTISRFITITFFTICSITCVTESIGVNWGTMASHPLPPIKVVKLLKSNNINKVKLFDAKPDVLQALSGSNVGVTVGIPNIMLRSLNSSRKAADNWLHDNVTRYVSNGGGGTRIEYVAVGDEPFLKSYGEQFHPFIIGAAMNIQAALKKAKLDNKVKVVVPCSFDSFESRSNLSSEAHFRSDINKTMIELLAFLDKHRSPFFVTISPFITFLQTKNISLDFSLFKETAHPHKLSHKTYKNSFDLSYDTVITALSTVGFPNMEIVVSKIGWPTDGAANATSNLAETFMKGLMNHLHSNLGTPLRPHQPPHETYIHSLLDEDQRSIAGGNFERHWGLFTFDGQAKYHVDLGQDSKSLVNAQDVEYLSSKWCVVNNNKDLSNATASALEACANADCTALSPGGSCFNITWPSNISYAFNSYYQQHDQKAESCNFGGLGLITTVDPSMDHCRFPIEIHTSHAEFYRVVSFQWMILLVTTLLASLGV</sequence>
<evidence type="ECO:0000256" key="11">
    <source>
        <dbReference type="ARBA" id="ARBA00023157"/>
    </source>
</evidence>
<dbReference type="Pfam" id="PF00332">
    <property type="entry name" value="Glyco_hydro_17"/>
    <property type="match status" value="1"/>
</dbReference>
<dbReference type="PaxDb" id="3827-XP_004500308.1"/>
<dbReference type="SUPFAM" id="SSF51445">
    <property type="entry name" value="(Trans)glycosidases"/>
    <property type="match status" value="1"/>
</dbReference>
<evidence type="ECO:0000313" key="20">
    <source>
        <dbReference type="Proteomes" id="UP000087171"/>
    </source>
</evidence>
<name>A0A1S2Y6V6_CICAR</name>
<keyword evidence="11" id="KW-1015">Disulfide bond</keyword>
<comment type="catalytic activity">
    <reaction evidence="1">
        <text>Hydrolysis of (1-&gt;3)-beta-D-glucosidic linkages in (1-&gt;3)-beta-D-glucans.</text>
        <dbReference type="EC" id="3.2.1.39"/>
    </reaction>
</comment>
<dbReference type="OrthoDB" id="1293114at2759"/>
<keyword evidence="7 18" id="KW-0732">Signal</keyword>
<keyword evidence="8" id="KW-0378">Hydrolase</keyword>
<keyword evidence="5" id="KW-1003">Cell membrane</keyword>
<evidence type="ECO:0000256" key="8">
    <source>
        <dbReference type="ARBA" id="ARBA00022801"/>
    </source>
</evidence>
<reference evidence="20" key="1">
    <citation type="journal article" date="2013" name="Nat. Biotechnol.">
        <title>Draft genome sequence of chickpea (Cicer arietinum) provides a resource for trait improvement.</title>
        <authorList>
            <person name="Varshney R.K."/>
            <person name="Song C."/>
            <person name="Saxena R.K."/>
            <person name="Azam S."/>
            <person name="Yu S."/>
            <person name="Sharpe A.G."/>
            <person name="Cannon S."/>
            <person name="Baek J."/>
            <person name="Rosen B.D."/>
            <person name="Tar'an B."/>
            <person name="Millan T."/>
            <person name="Zhang X."/>
            <person name="Ramsay L.D."/>
            <person name="Iwata A."/>
            <person name="Wang Y."/>
            <person name="Nelson W."/>
            <person name="Farmer A.D."/>
            <person name="Gaur P.M."/>
            <person name="Soderlund C."/>
            <person name="Penmetsa R.V."/>
            <person name="Xu C."/>
            <person name="Bharti A.K."/>
            <person name="He W."/>
            <person name="Winter P."/>
            <person name="Zhao S."/>
            <person name="Hane J.K."/>
            <person name="Carrasquilla-Garcia N."/>
            <person name="Condie J.A."/>
            <person name="Upadhyaya H.D."/>
            <person name="Luo M.C."/>
            <person name="Thudi M."/>
            <person name="Gowda C.L."/>
            <person name="Singh N.P."/>
            <person name="Lichtenzveig J."/>
            <person name="Gali K.K."/>
            <person name="Rubio J."/>
            <person name="Nadarajan N."/>
            <person name="Dolezel J."/>
            <person name="Bansal K.C."/>
            <person name="Xu X."/>
            <person name="Edwards D."/>
            <person name="Zhang G."/>
            <person name="Kahl G."/>
            <person name="Gil J."/>
            <person name="Singh K.B."/>
            <person name="Datta S.K."/>
            <person name="Jackson S.A."/>
            <person name="Wang J."/>
            <person name="Cook D.R."/>
        </authorList>
    </citation>
    <scope>NUCLEOTIDE SEQUENCE [LARGE SCALE GENOMIC DNA]</scope>
    <source>
        <strain evidence="20">cv. CDC Frontier</strain>
    </source>
</reference>
<dbReference type="FunFam" id="1.20.58.1040:FF:000002">
    <property type="entry name" value="Glucan endo-1,3-beta-glucosidase 8"/>
    <property type="match status" value="1"/>
</dbReference>
<evidence type="ECO:0000256" key="1">
    <source>
        <dbReference type="ARBA" id="ARBA00000382"/>
    </source>
</evidence>
<evidence type="ECO:0000256" key="9">
    <source>
        <dbReference type="ARBA" id="ARBA00022821"/>
    </source>
</evidence>
<dbReference type="InterPro" id="IPR044965">
    <property type="entry name" value="Glyco_hydro_17_plant"/>
</dbReference>
<dbReference type="FunFam" id="3.20.20.80:FF:000008">
    <property type="entry name" value="Glucan endo-1,3-beta-glucosidase 5"/>
    <property type="match status" value="1"/>
</dbReference>
<comment type="subcellular location">
    <subcellularLocation>
        <location evidence="2">Cell membrane</location>
        <topology evidence="2">Lipid-anchor</topology>
        <topology evidence="2">GPI-anchor</topology>
    </subcellularLocation>
</comment>
<dbReference type="Proteomes" id="UP000087171">
    <property type="component" value="Chromosome Ca5"/>
</dbReference>
<dbReference type="InterPro" id="IPR012946">
    <property type="entry name" value="X8"/>
</dbReference>
<dbReference type="GO" id="GO:0005975">
    <property type="term" value="P:carbohydrate metabolic process"/>
    <property type="evidence" value="ECO:0007669"/>
    <property type="project" value="InterPro"/>
</dbReference>
<evidence type="ECO:0000256" key="6">
    <source>
        <dbReference type="ARBA" id="ARBA00022622"/>
    </source>
</evidence>
<evidence type="ECO:0000256" key="18">
    <source>
        <dbReference type="SAM" id="SignalP"/>
    </source>
</evidence>
<evidence type="ECO:0000256" key="14">
    <source>
        <dbReference type="ARBA" id="ARBA00023295"/>
    </source>
</evidence>
<feature type="chain" id="PRO_5010302520" description="glucan endo-1,3-beta-D-glucosidase" evidence="18">
    <location>
        <begin position="25"/>
        <end position="482"/>
    </location>
</feature>
<dbReference type="GO" id="GO:0042973">
    <property type="term" value="F:glucan endo-1,3-beta-D-glucosidase activity"/>
    <property type="evidence" value="ECO:0007669"/>
    <property type="project" value="UniProtKB-EC"/>
</dbReference>
<dbReference type="Gene3D" id="1.20.58.1040">
    <property type="match status" value="1"/>
</dbReference>
<feature type="domain" description="X8" evidence="19">
    <location>
        <begin position="367"/>
        <end position="449"/>
    </location>
</feature>
<gene>
    <name evidence="21" type="primary">LOC101513799</name>
</gene>
<accession>A0A1S2Y6V6</accession>
<evidence type="ECO:0000256" key="2">
    <source>
        <dbReference type="ARBA" id="ARBA00004609"/>
    </source>
</evidence>
<evidence type="ECO:0000256" key="10">
    <source>
        <dbReference type="ARBA" id="ARBA00023136"/>
    </source>
</evidence>
<dbReference type="GO" id="GO:0098552">
    <property type="term" value="C:side of membrane"/>
    <property type="evidence" value="ECO:0007669"/>
    <property type="project" value="UniProtKB-KW"/>
</dbReference>
<evidence type="ECO:0000256" key="17">
    <source>
        <dbReference type="RuleBase" id="RU004335"/>
    </source>
</evidence>